<gene>
    <name evidence="1" type="ORF">A0H81_07236</name>
</gene>
<name>A0A1C7MAH4_GRIFR</name>
<organism evidence="1 2">
    <name type="scientific">Grifola frondosa</name>
    <name type="common">Maitake</name>
    <name type="synonym">Polyporus frondosus</name>
    <dbReference type="NCBI Taxonomy" id="5627"/>
    <lineage>
        <taxon>Eukaryota</taxon>
        <taxon>Fungi</taxon>
        <taxon>Dikarya</taxon>
        <taxon>Basidiomycota</taxon>
        <taxon>Agaricomycotina</taxon>
        <taxon>Agaricomycetes</taxon>
        <taxon>Polyporales</taxon>
        <taxon>Grifolaceae</taxon>
        <taxon>Grifola</taxon>
    </lineage>
</organism>
<accession>A0A1C7MAH4</accession>
<dbReference type="AlphaFoldDB" id="A0A1C7MAH4"/>
<comment type="caution">
    <text evidence="1">The sequence shown here is derived from an EMBL/GenBank/DDBJ whole genome shotgun (WGS) entry which is preliminary data.</text>
</comment>
<dbReference type="OMA" id="ERTEWND"/>
<dbReference type="EMBL" id="LUGG01000007">
    <property type="protein sequence ID" value="OBZ73356.1"/>
    <property type="molecule type" value="Genomic_DNA"/>
</dbReference>
<dbReference type="OrthoDB" id="3270129at2759"/>
<proteinExistence type="predicted"/>
<evidence type="ECO:0000313" key="1">
    <source>
        <dbReference type="EMBL" id="OBZ73356.1"/>
    </source>
</evidence>
<sequence length="295" mass="32651">MSFIRSTEGDLVRELWPYNIGIPINDHDDIDSLPSWRIMPAQFDDICQWAVLEPGIGRRGGVQRSILAYQSILTGETDISPQQQVTFRIQGFVEAVNLATLGNWNGKEHDAPKAMQTLVLSGCGFEDAFRPQVEALDALRQFILLDLRSPLADASAQKMEGHIKLTRQVFDRTYDGYDNVSVLRAGDDPRGRVAKLGGKWTVGHRVNTGFQREDGRIVRATHHVIRKGDFVDVAVFVDVTTRRTGKTPGRASGRCKGSRSFAAAAGQCEPPTHTASGFEFEPDGFEMESEVSMTV</sequence>
<protein>
    <submittedName>
        <fullName evidence="1">Uncharacterized protein</fullName>
    </submittedName>
</protein>
<keyword evidence="2" id="KW-1185">Reference proteome</keyword>
<reference evidence="1 2" key="1">
    <citation type="submission" date="2016-03" db="EMBL/GenBank/DDBJ databases">
        <title>Whole genome sequencing of Grifola frondosa 9006-11.</title>
        <authorList>
            <person name="Min B."/>
            <person name="Park H."/>
            <person name="Kim J.-G."/>
            <person name="Cho H."/>
            <person name="Oh Y.-L."/>
            <person name="Kong W.-S."/>
            <person name="Choi I.-G."/>
        </authorList>
    </citation>
    <scope>NUCLEOTIDE SEQUENCE [LARGE SCALE GENOMIC DNA]</scope>
    <source>
        <strain evidence="1 2">9006-11</strain>
    </source>
</reference>
<dbReference type="Proteomes" id="UP000092993">
    <property type="component" value="Unassembled WGS sequence"/>
</dbReference>
<evidence type="ECO:0000313" key="2">
    <source>
        <dbReference type="Proteomes" id="UP000092993"/>
    </source>
</evidence>